<protein>
    <recommendedName>
        <fullName evidence="4">Galactokinase</fullName>
        <ecNumber evidence="3">2.7.1.6</ecNumber>
    </recommendedName>
    <alternativeName>
        <fullName evidence="9">Galactose kinase</fullName>
    </alternativeName>
</protein>
<comment type="similarity">
    <text evidence="2">Belongs to the GHMP kinase family. GalK subfamily.</text>
</comment>
<dbReference type="Pfam" id="PF08544">
    <property type="entry name" value="GHMP_kinases_C"/>
    <property type="match status" value="1"/>
</dbReference>
<name>A0A8H2WYX0_9AGAM</name>
<dbReference type="Proteomes" id="UP000663841">
    <property type="component" value="Unassembled WGS sequence"/>
</dbReference>
<accession>A0A8H2WYX0</accession>
<dbReference type="SUPFAM" id="SSF54211">
    <property type="entry name" value="Ribosomal protein S5 domain 2-like"/>
    <property type="match status" value="1"/>
</dbReference>
<evidence type="ECO:0000256" key="5">
    <source>
        <dbReference type="ARBA" id="ARBA00022679"/>
    </source>
</evidence>
<evidence type="ECO:0000259" key="12">
    <source>
        <dbReference type="Pfam" id="PF08544"/>
    </source>
</evidence>
<evidence type="ECO:0000259" key="13">
    <source>
        <dbReference type="Pfam" id="PF10509"/>
    </source>
</evidence>
<dbReference type="PANTHER" id="PTHR10457:SF7">
    <property type="entry name" value="GALACTOKINASE-RELATED"/>
    <property type="match status" value="1"/>
</dbReference>
<evidence type="ECO:0000313" key="15">
    <source>
        <dbReference type="Proteomes" id="UP000663841"/>
    </source>
</evidence>
<dbReference type="GO" id="GO:0004335">
    <property type="term" value="F:galactokinase activity"/>
    <property type="evidence" value="ECO:0007669"/>
    <property type="project" value="UniProtKB-EC"/>
</dbReference>
<keyword evidence="7" id="KW-0418">Kinase</keyword>
<dbReference type="InterPro" id="IPR019741">
    <property type="entry name" value="Galactokinase_CS"/>
</dbReference>
<dbReference type="EMBL" id="CAJMWW010000067">
    <property type="protein sequence ID" value="CAE6413575.1"/>
    <property type="molecule type" value="Genomic_DNA"/>
</dbReference>
<comment type="pathway">
    <text evidence="1">Carbohydrate metabolism; galactose metabolism.</text>
</comment>
<dbReference type="NCBIfam" id="TIGR00131">
    <property type="entry name" value="gal_kin"/>
    <property type="match status" value="1"/>
</dbReference>
<dbReference type="InterPro" id="IPR036554">
    <property type="entry name" value="GHMP_kinase_C_sf"/>
</dbReference>
<evidence type="ECO:0000256" key="9">
    <source>
        <dbReference type="ARBA" id="ARBA00029590"/>
    </source>
</evidence>
<evidence type="ECO:0000256" key="10">
    <source>
        <dbReference type="ARBA" id="ARBA00049538"/>
    </source>
</evidence>
<dbReference type="Pfam" id="PF10509">
    <property type="entry name" value="GalKase_gal_bdg"/>
    <property type="match status" value="1"/>
</dbReference>
<dbReference type="Gene3D" id="3.30.70.3170">
    <property type="match status" value="1"/>
</dbReference>
<dbReference type="PANTHER" id="PTHR10457">
    <property type="entry name" value="MEVALONATE KINASE/GALACTOKINASE"/>
    <property type="match status" value="1"/>
</dbReference>
<dbReference type="InterPro" id="IPR014721">
    <property type="entry name" value="Ribsml_uS5_D2-typ_fold_subgr"/>
</dbReference>
<evidence type="ECO:0000256" key="6">
    <source>
        <dbReference type="ARBA" id="ARBA00022741"/>
    </source>
</evidence>
<evidence type="ECO:0000259" key="11">
    <source>
        <dbReference type="Pfam" id="PF00288"/>
    </source>
</evidence>
<comment type="catalytic activity">
    <reaction evidence="10">
        <text>alpha-D-galactose + ATP = alpha-D-galactose 1-phosphate + ADP + H(+)</text>
        <dbReference type="Rhea" id="RHEA:13553"/>
        <dbReference type="ChEBI" id="CHEBI:15378"/>
        <dbReference type="ChEBI" id="CHEBI:28061"/>
        <dbReference type="ChEBI" id="CHEBI:30616"/>
        <dbReference type="ChEBI" id="CHEBI:58336"/>
        <dbReference type="ChEBI" id="CHEBI:456216"/>
        <dbReference type="EC" id="2.7.1.6"/>
    </reaction>
    <physiologicalReaction direction="left-to-right" evidence="10">
        <dbReference type="Rhea" id="RHEA:13554"/>
    </physiologicalReaction>
</comment>
<dbReference type="InterPro" id="IPR013750">
    <property type="entry name" value="GHMP_kinase_C_dom"/>
</dbReference>
<keyword evidence="8" id="KW-0067">ATP-binding</keyword>
<evidence type="ECO:0000256" key="8">
    <source>
        <dbReference type="ARBA" id="ARBA00022840"/>
    </source>
</evidence>
<evidence type="ECO:0000256" key="2">
    <source>
        <dbReference type="ARBA" id="ARBA00006566"/>
    </source>
</evidence>
<organism evidence="14 15">
    <name type="scientific">Rhizoctonia solani</name>
    <dbReference type="NCBI Taxonomy" id="456999"/>
    <lineage>
        <taxon>Eukaryota</taxon>
        <taxon>Fungi</taxon>
        <taxon>Dikarya</taxon>
        <taxon>Basidiomycota</taxon>
        <taxon>Agaricomycotina</taxon>
        <taxon>Agaricomycetes</taxon>
        <taxon>Cantharellales</taxon>
        <taxon>Ceratobasidiaceae</taxon>
        <taxon>Rhizoctonia</taxon>
    </lineage>
</organism>
<comment type="caution">
    <text evidence="14">The sequence shown here is derived from an EMBL/GenBank/DDBJ whole genome shotgun (WGS) entry which is preliminary data.</text>
</comment>
<dbReference type="AlphaFoldDB" id="A0A8H2WYX0"/>
<dbReference type="GO" id="GO:0005524">
    <property type="term" value="F:ATP binding"/>
    <property type="evidence" value="ECO:0007669"/>
    <property type="project" value="UniProtKB-KW"/>
</dbReference>
<evidence type="ECO:0000256" key="3">
    <source>
        <dbReference type="ARBA" id="ARBA00012315"/>
    </source>
</evidence>
<proteinExistence type="inferred from homology"/>
<dbReference type="UniPathway" id="UPA00214"/>
<reference evidence="14" key="1">
    <citation type="submission" date="2021-01" db="EMBL/GenBank/DDBJ databases">
        <authorList>
            <person name="Kaushik A."/>
        </authorList>
    </citation>
    <scope>NUCLEOTIDE SEQUENCE</scope>
    <source>
        <strain evidence="14">AG3-T5</strain>
    </source>
</reference>
<keyword evidence="5" id="KW-0808">Transferase</keyword>
<gene>
    <name evidence="14" type="ORF">RDB_LOCUS26726</name>
</gene>
<dbReference type="PROSITE" id="PS00627">
    <property type="entry name" value="GHMP_KINASES_ATP"/>
    <property type="match status" value="1"/>
</dbReference>
<dbReference type="SUPFAM" id="SSF55060">
    <property type="entry name" value="GHMP Kinase, C-terminal domain"/>
    <property type="match status" value="1"/>
</dbReference>
<dbReference type="GO" id="GO:0005829">
    <property type="term" value="C:cytosol"/>
    <property type="evidence" value="ECO:0007669"/>
    <property type="project" value="TreeGrafter"/>
</dbReference>
<dbReference type="Gene3D" id="1.20.1440.340">
    <property type="match status" value="1"/>
</dbReference>
<feature type="domain" description="Galactokinase N-terminal" evidence="13">
    <location>
        <begin position="82"/>
        <end position="130"/>
    </location>
</feature>
<dbReference type="InterPro" id="IPR000705">
    <property type="entry name" value="Galactokinase"/>
</dbReference>
<sequence>MEENGDKPRALRSAKFRRLTPESFGHDRLGQLAGEPTQHIDLGYSTTFMASAPIPVITALNQLQGSLNALVAGPRWAHLCDEFEKRFGHKPTYVVRAPGRVNLIGEHIDYALFGVFPAAVERDILIACGPREDATTNSTIHAQNIDGRYKDEAFKAERVPVKPRGGPGRRAMGQTVEAMEENRRSQPTEWHLGIDTSSLRWESYAKAGYYGVLNKFFTTPNDGNPLGFDMLVTGTVPAGSGLSSSAAMVVASTLCFLTINKRLSGLTKGELVEMCVQNEQRVGVNSGGMDQAASVIGQPQTPLYISFFPKLSAQPVTLPWKDEAVFVIANSLKVSDKAVSAKTQYNLRVVETLVGALVLAKGLGVQVADGEKIRLREVVERWKPAPADAPDATLKSSLQSLLPEIERILNSNGKGEDGLTLPEMIAASGLSESDFHSTYLSWVEVEADRFHLYKRIKHVVEEALRVLEFRDTCLTPPSDAIAALGTLMNSSQSSCAEQFECSCPELDDLVRVARESGAIGSRLTGAGWGGCTVSLVKSDEVESFMQKVKQGYAPYRNLDDEKLKEAMFATKPGAGACVFEL</sequence>
<feature type="domain" description="GHMP kinase C-terminal" evidence="12">
    <location>
        <begin position="481"/>
        <end position="551"/>
    </location>
</feature>
<dbReference type="PRINTS" id="PR00959">
    <property type="entry name" value="MEVGALKINASE"/>
</dbReference>
<dbReference type="InterPro" id="IPR006204">
    <property type="entry name" value="GHMP_kinase_N_dom"/>
</dbReference>
<dbReference type="Gene3D" id="3.30.230.10">
    <property type="match status" value="2"/>
</dbReference>
<evidence type="ECO:0000256" key="7">
    <source>
        <dbReference type="ARBA" id="ARBA00022777"/>
    </source>
</evidence>
<keyword evidence="6" id="KW-0547">Nucleotide-binding</keyword>
<feature type="domain" description="GHMP kinase N-terminal" evidence="11">
    <location>
        <begin position="221"/>
        <end position="297"/>
    </location>
</feature>
<dbReference type="EC" id="2.7.1.6" evidence="3"/>
<dbReference type="GO" id="GO:0006012">
    <property type="term" value="P:galactose metabolic process"/>
    <property type="evidence" value="ECO:0007669"/>
    <property type="project" value="UniProtKB-UniPathway"/>
</dbReference>
<dbReference type="InterPro" id="IPR020568">
    <property type="entry name" value="Ribosomal_Su5_D2-typ_SF"/>
</dbReference>
<dbReference type="InterPro" id="IPR006203">
    <property type="entry name" value="GHMP_knse_ATP-bd_CS"/>
</dbReference>
<evidence type="ECO:0000313" key="14">
    <source>
        <dbReference type="EMBL" id="CAE6413575.1"/>
    </source>
</evidence>
<dbReference type="PROSITE" id="PS00106">
    <property type="entry name" value="GALACTOKINASE"/>
    <property type="match status" value="1"/>
</dbReference>
<dbReference type="InterPro" id="IPR019539">
    <property type="entry name" value="GalKase_N"/>
</dbReference>
<evidence type="ECO:0000256" key="4">
    <source>
        <dbReference type="ARBA" id="ARBA00019487"/>
    </source>
</evidence>
<dbReference type="Pfam" id="PF00288">
    <property type="entry name" value="GHMP_kinases_N"/>
    <property type="match status" value="1"/>
</dbReference>
<evidence type="ECO:0000256" key="1">
    <source>
        <dbReference type="ARBA" id="ARBA00004947"/>
    </source>
</evidence>
<dbReference type="PRINTS" id="PR00473">
    <property type="entry name" value="GALCTOKINASE"/>
</dbReference>